<dbReference type="InterPro" id="IPR012910">
    <property type="entry name" value="Plug_dom"/>
</dbReference>
<dbReference type="GO" id="GO:0015344">
    <property type="term" value="F:siderophore uptake transmembrane transporter activity"/>
    <property type="evidence" value="ECO:0007669"/>
    <property type="project" value="TreeGrafter"/>
</dbReference>
<dbReference type="SUPFAM" id="SSF49464">
    <property type="entry name" value="Carboxypeptidase regulatory domain-like"/>
    <property type="match status" value="1"/>
</dbReference>
<dbReference type="KEGG" id="chu:CHU_0587"/>
<evidence type="ECO:0000256" key="5">
    <source>
        <dbReference type="ARBA" id="ARBA00023136"/>
    </source>
</evidence>
<keyword evidence="9" id="KW-0675">Receptor</keyword>
<dbReference type="InterPro" id="IPR037066">
    <property type="entry name" value="Plug_dom_sf"/>
</dbReference>
<evidence type="ECO:0000259" key="8">
    <source>
        <dbReference type="Pfam" id="PF07715"/>
    </source>
</evidence>
<dbReference type="AlphaFoldDB" id="A0A6N4SNK3"/>
<sequence>MLLFIGTTQYLAAQNIISGHVYSNTDSLAIPFAHVYVKNAQGHMQHTVTNESGAFSFSDITEATTLTINFVGFQHHTQIVLPGNSYAVYLIETHSDEIIIYADRFGKREEEVISMTLLDNKTLVEQTSINSNLNEMLGKTVPGMAVSTESASTYGQGIRGRDMLVLIDGIPQSTPVRSSSRELRSIDVSAIEQIEIVRGTTALYGYGSTGGIVNMVTKRPLYNKDTLQFITSVSGNTALVFANNAYVKSGPMGGRAVQQISGQKKNFFFNVGGSVEHIGKYYDAQGDLIPLDPLGQGGMANTNNYNIQGKSGYHIDSVSSIEGSVNYYSSTQIPGYTAVSGEYGVKKATAYTRGKYPDELGTATRSLNTTLRYRNDAFIKHTALNVLVYFQQSYSRFPYDPASAYFPPYNGNTSAQTFIESKKIGSRIDFKTKTPFIRGNSIQYGLDIISDNTTQQLTDGRVWVPPITQLNLAPFLQMQQTLGKLILRGGMRYETVNLIVSDFNTLATIVPAHFVEGGSLQYNQLLFNAGIRYNIVRWFSPFVSFGQGYATTEVGRELRQTSASKVTDLQPKAQLVNNFEFGWDSRIGKRLIFSAVAFYNTSKYGVTLIGSSFDVQRAPERLYGAEAEATYTLKKWIFQATASYVEGKVDYNNDGAYTDYLLGTRISPPKLTGRISYDVTPKFRVLVQGLYAGKRKRFENQTQSFGMGTVTDYALFDLIINYNIWKGNLSLGINNVLNTFYYPAISQFAATSLYYVAGRGRTASITYTIRY</sequence>
<evidence type="ECO:0000256" key="1">
    <source>
        <dbReference type="ARBA" id="ARBA00004571"/>
    </source>
</evidence>
<keyword evidence="3 7" id="KW-1134">Transmembrane beta strand</keyword>
<gene>
    <name evidence="9" type="primary">chuA</name>
    <name evidence="9" type="ordered locus">CHU_0587</name>
</gene>
<dbReference type="InterPro" id="IPR036942">
    <property type="entry name" value="Beta-barrel_TonB_sf"/>
</dbReference>
<dbReference type="GO" id="GO:0044718">
    <property type="term" value="P:siderophore transmembrane transport"/>
    <property type="evidence" value="ECO:0007669"/>
    <property type="project" value="TreeGrafter"/>
</dbReference>
<proteinExistence type="inferred from homology"/>
<dbReference type="PANTHER" id="PTHR30069">
    <property type="entry name" value="TONB-DEPENDENT OUTER MEMBRANE RECEPTOR"/>
    <property type="match status" value="1"/>
</dbReference>
<dbReference type="Pfam" id="PF07715">
    <property type="entry name" value="Plug"/>
    <property type="match status" value="1"/>
</dbReference>
<evidence type="ECO:0000256" key="2">
    <source>
        <dbReference type="ARBA" id="ARBA00022448"/>
    </source>
</evidence>
<dbReference type="PANTHER" id="PTHR30069:SF42">
    <property type="entry name" value="FERRIC AEROBACTIN RECEPTOR"/>
    <property type="match status" value="1"/>
</dbReference>
<evidence type="ECO:0000313" key="10">
    <source>
        <dbReference type="Proteomes" id="UP000001822"/>
    </source>
</evidence>
<name>A0A6N4SNK3_CYTH3</name>
<accession>A0A6N4SNK3</accession>
<keyword evidence="4 7" id="KW-0812">Transmembrane</keyword>
<evidence type="ECO:0000256" key="3">
    <source>
        <dbReference type="ARBA" id="ARBA00022452"/>
    </source>
</evidence>
<dbReference type="InterPro" id="IPR008969">
    <property type="entry name" value="CarboxyPept-like_regulatory"/>
</dbReference>
<protein>
    <submittedName>
        <fullName evidence="9">Hemin uptake system outer membrane receptor</fullName>
    </submittedName>
</protein>
<dbReference type="Gene3D" id="2.170.130.10">
    <property type="entry name" value="TonB-dependent receptor, plug domain"/>
    <property type="match status" value="1"/>
</dbReference>
<dbReference type="Pfam" id="PF13715">
    <property type="entry name" value="CarbopepD_reg_2"/>
    <property type="match status" value="1"/>
</dbReference>
<feature type="domain" description="TonB-dependent receptor plug" evidence="8">
    <location>
        <begin position="113"/>
        <end position="212"/>
    </location>
</feature>
<keyword evidence="2 7" id="KW-0813">Transport</keyword>
<comment type="subcellular location">
    <subcellularLocation>
        <location evidence="1 7">Cell outer membrane</location>
        <topology evidence="1 7">Multi-pass membrane protein</topology>
    </subcellularLocation>
</comment>
<evidence type="ECO:0000256" key="6">
    <source>
        <dbReference type="ARBA" id="ARBA00023237"/>
    </source>
</evidence>
<evidence type="ECO:0000313" key="9">
    <source>
        <dbReference type="EMBL" id="ABG57874.1"/>
    </source>
</evidence>
<dbReference type="SUPFAM" id="SSF56935">
    <property type="entry name" value="Porins"/>
    <property type="match status" value="1"/>
</dbReference>
<organism evidence="9 10">
    <name type="scientific">Cytophaga hutchinsonii (strain ATCC 33406 / DSM 1761 / CIP 103989 / NBRC 15051 / NCIMB 9469 / D465)</name>
    <dbReference type="NCBI Taxonomy" id="269798"/>
    <lineage>
        <taxon>Bacteria</taxon>
        <taxon>Pseudomonadati</taxon>
        <taxon>Bacteroidota</taxon>
        <taxon>Cytophagia</taxon>
        <taxon>Cytophagales</taxon>
        <taxon>Cytophagaceae</taxon>
        <taxon>Cytophaga</taxon>
    </lineage>
</organism>
<comment type="similarity">
    <text evidence="7">Belongs to the TonB-dependent receptor family.</text>
</comment>
<dbReference type="GO" id="GO:0009279">
    <property type="term" value="C:cell outer membrane"/>
    <property type="evidence" value="ECO:0007669"/>
    <property type="project" value="UniProtKB-SubCell"/>
</dbReference>
<dbReference type="Gene3D" id="2.40.170.20">
    <property type="entry name" value="TonB-dependent receptor, beta-barrel domain"/>
    <property type="match status" value="1"/>
</dbReference>
<keyword evidence="5 7" id="KW-0472">Membrane</keyword>
<dbReference type="Proteomes" id="UP000001822">
    <property type="component" value="Chromosome"/>
</dbReference>
<dbReference type="InterPro" id="IPR039426">
    <property type="entry name" value="TonB-dep_rcpt-like"/>
</dbReference>
<evidence type="ECO:0000256" key="4">
    <source>
        <dbReference type="ARBA" id="ARBA00022692"/>
    </source>
</evidence>
<keyword evidence="6 7" id="KW-0998">Cell outer membrane</keyword>
<dbReference type="EMBL" id="CP000383">
    <property type="protein sequence ID" value="ABG57874.1"/>
    <property type="molecule type" value="Genomic_DNA"/>
</dbReference>
<reference evidence="9 10" key="1">
    <citation type="journal article" date="2007" name="Appl. Environ. Microbiol.">
        <title>Genome sequence of the cellulolytic gliding bacterium Cytophaga hutchinsonii.</title>
        <authorList>
            <person name="Xie G."/>
            <person name="Bruce D.C."/>
            <person name="Challacombe J.F."/>
            <person name="Chertkov O."/>
            <person name="Detter J.C."/>
            <person name="Gilna P."/>
            <person name="Han C.S."/>
            <person name="Lucas S."/>
            <person name="Misra M."/>
            <person name="Myers G.L."/>
            <person name="Richardson P."/>
            <person name="Tapia R."/>
            <person name="Thayer N."/>
            <person name="Thompson L.S."/>
            <person name="Brettin T.S."/>
            <person name="Henrissat B."/>
            <person name="Wilson D.B."/>
            <person name="McBride M.J."/>
        </authorList>
    </citation>
    <scope>NUCLEOTIDE SEQUENCE [LARGE SCALE GENOMIC DNA]</scope>
    <source>
        <strain evidence="10">ATCC 33406 / DSM 1761 / CIP 103989 / NBRC 15051 / NCIMB 9469 / D465</strain>
    </source>
</reference>
<evidence type="ECO:0000256" key="7">
    <source>
        <dbReference type="PROSITE-ProRule" id="PRU01360"/>
    </source>
</evidence>
<keyword evidence="10" id="KW-1185">Reference proteome</keyword>
<dbReference type="PROSITE" id="PS52016">
    <property type="entry name" value="TONB_DEPENDENT_REC_3"/>
    <property type="match status" value="1"/>
</dbReference>